<dbReference type="EMBL" id="NEVH01009781">
    <property type="protein sequence ID" value="PNF32640.1"/>
    <property type="molecule type" value="Genomic_DNA"/>
</dbReference>
<protein>
    <submittedName>
        <fullName evidence="1">Uncharacterized protein</fullName>
    </submittedName>
</protein>
<dbReference type="AlphaFoldDB" id="A0A2J7QVM9"/>
<dbReference type="InParanoid" id="A0A2J7QVM9"/>
<gene>
    <name evidence="1" type="ORF">B7P43_G15463</name>
</gene>
<organism evidence="1 2">
    <name type="scientific">Cryptotermes secundus</name>
    <dbReference type="NCBI Taxonomy" id="105785"/>
    <lineage>
        <taxon>Eukaryota</taxon>
        <taxon>Metazoa</taxon>
        <taxon>Ecdysozoa</taxon>
        <taxon>Arthropoda</taxon>
        <taxon>Hexapoda</taxon>
        <taxon>Insecta</taxon>
        <taxon>Pterygota</taxon>
        <taxon>Neoptera</taxon>
        <taxon>Polyneoptera</taxon>
        <taxon>Dictyoptera</taxon>
        <taxon>Blattodea</taxon>
        <taxon>Blattoidea</taxon>
        <taxon>Termitoidae</taxon>
        <taxon>Kalotermitidae</taxon>
        <taxon>Cryptotermitinae</taxon>
        <taxon>Cryptotermes</taxon>
    </lineage>
</organism>
<name>A0A2J7QVM9_9NEOP</name>
<comment type="caution">
    <text evidence="1">The sequence shown here is derived from an EMBL/GenBank/DDBJ whole genome shotgun (WGS) entry which is preliminary data.</text>
</comment>
<dbReference type="Proteomes" id="UP000235965">
    <property type="component" value="Unassembled WGS sequence"/>
</dbReference>
<reference evidence="1 2" key="1">
    <citation type="submission" date="2017-12" db="EMBL/GenBank/DDBJ databases">
        <title>Hemimetabolous genomes reveal molecular basis of termite eusociality.</title>
        <authorList>
            <person name="Harrison M.C."/>
            <person name="Jongepier E."/>
            <person name="Robertson H.M."/>
            <person name="Arning N."/>
            <person name="Bitard-Feildel T."/>
            <person name="Chao H."/>
            <person name="Childers C.P."/>
            <person name="Dinh H."/>
            <person name="Doddapaneni H."/>
            <person name="Dugan S."/>
            <person name="Gowin J."/>
            <person name="Greiner C."/>
            <person name="Han Y."/>
            <person name="Hu H."/>
            <person name="Hughes D.S.T."/>
            <person name="Huylmans A.-K."/>
            <person name="Kemena C."/>
            <person name="Kremer L.P.M."/>
            <person name="Lee S.L."/>
            <person name="Lopez-Ezquerra A."/>
            <person name="Mallet L."/>
            <person name="Monroy-Kuhn J.M."/>
            <person name="Moser A."/>
            <person name="Murali S.C."/>
            <person name="Muzny D.M."/>
            <person name="Otani S."/>
            <person name="Piulachs M.-D."/>
            <person name="Poelchau M."/>
            <person name="Qu J."/>
            <person name="Schaub F."/>
            <person name="Wada-Katsumata A."/>
            <person name="Worley K.C."/>
            <person name="Xie Q."/>
            <person name="Ylla G."/>
            <person name="Poulsen M."/>
            <person name="Gibbs R.A."/>
            <person name="Schal C."/>
            <person name="Richards S."/>
            <person name="Belles X."/>
            <person name="Korb J."/>
            <person name="Bornberg-Bauer E."/>
        </authorList>
    </citation>
    <scope>NUCLEOTIDE SEQUENCE [LARGE SCALE GENOMIC DNA]</scope>
    <source>
        <tissue evidence="1">Whole body</tissue>
    </source>
</reference>
<evidence type="ECO:0000313" key="2">
    <source>
        <dbReference type="Proteomes" id="UP000235965"/>
    </source>
</evidence>
<proteinExistence type="predicted"/>
<accession>A0A2J7QVM9</accession>
<sequence>MYISSSAICSCTLKKNYVQAESSLLISSYTSSKSSISYGFPYFRKIVLSFVTH</sequence>
<evidence type="ECO:0000313" key="1">
    <source>
        <dbReference type="EMBL" id="PNF32640.1"/>
    </source>
</evidence>
<keyword evidence="2" id="KW-1185">Reference proteome</keyword>